<dbReference type="EMBL" id="VSFG01000001">
    <property type="protein sequence ID" value="TYB47990.1"/>
    <property type="molecule type" value="Genomic_DNA"/>
</dbReference>
<dbReference type="Proteomes" id="UP000323380">
    <property type="component" value="Unassembled WGS sequence"/>
</dbReference>
<evidence type="ECO:0000259" key="4">
    <source>
        <dbReference type="Pfam" id="PF06722"/>
    </source>
</evidence>
<feature type="domain" description="Erythromycin biosynthesis protein CIII-like N-terminal" evidence="5">
    <location>
        <begin position="24"/>
        <end position="218"/>
    </location>
</feature>
<dbReference type="CDD" id="cd03784">
    <property type="entry name" value="GT1_Gtf-like"/>
    <property type="match status" value="1"/>
</dbReference>
<dbReference type="Gene3D" id="3.40.50.2000">
    <property type="entry name" value="Glycogen Phosphorylase B"/>
    <property type="match status" value="2"/>
</dbReference>
<dbReference type="GO" id="GO:0008194">
    <property type="term" value="F:UDP-glycosyltransferase activity"/>
    <property type="evidence" value="ECO:0007669"/>
    <property type="project" value="InterPro"/>
</dbReference>
<evidence type="ECO:0000256" key="2">
    <source>
        <dbReference type="ARBA" id="ARBA00022676"/>
    </source>
</evidence>
<organism evidence="6 7">
    <name type="scientific">Actinomadura chibensis</name>
    <dbReference type="NCBI Taxonomy" id="392828"/>
    <lineage>
        <taxon>Bacteria</taxon>
        <taxon>Bacillati</taxon>
        <taxon>Actinomycetota</taxon>
        <taxon>Actinomycetes</taxon>
        <taxon>Streptosporangiales</taxon>
        <taxon>Thermomonosporaceae</taxon>
        <taxon>Actinomadura</taxon>
    </lineage>
</organism>
<accession>A0A5D0NTH2</accession>
<dbReference type="AlphaFoldDB" id="A0A5D0NTH2"/>
<feature type="domain" description="Erythromycin biosynthesis protein CIII-like C-terminal" evidence="4">
    <location>
        <begin position="233"/>
        <end position="375"/>
    </location>
</feature>
<keyword evidence="3" id="KW-0808">Transferase</keyword>
<evidence type="ECO:0000256" key="3">
    <source>
        <dbReference type="ARBA" id="ARBA00022679"/>
    </source>
</evidence>
<dbReference type="InterPro" id="IPR050426">
    <property type="entry name" value="Glycosyltransferase_28"/>
</dbReference>
<dbReference type="PANTHER" id="PTHR48050">
    <property type="entry name" value="STEROL 3-BETA-GLUCOSYLTRANSFERASE"/>
    <property type="match status" value="1"/>
</dbReference>
<comment type="similarity">
    <text evidence="1">Belongs to the glycosyltransferase 28 family.</text>
</comment>
<evidence type="ECO:0000313" key="6">
    <source>
        <dbReference type="EMBL" id="TYB47990.1"/>
    </source>
</evidence>
<dbReference type="InterPro" id="IPR002213">
    <property type="entry name" value="UDP_glucos_trans"/>
</dbReference>
<dbReference type="Pfam" id="PF06722">
    <property type="entry name" value="EryCIII-like_C"/>
    <property type="match status" value="1"/>
</dbReference>
<evidence type="ECO:0000313" key="7">
    <source>
        <dbReference type="Proteomes" id="UP000323380"/>
    </source>
</evidence>
<comment type="caution">
    <text evidence="6">The sequence shown here is derived from an EMBL/GenBank/DDBJ whole genome shotgun (WGS) entry which is preliminary data.</text>
</comment>
<keyword evidence="2" id="KW-0328">Glycosyltransferase</keyword>
<dbReference type="RefSeq" id="WP_067900646.1">
    <property type="nucleotide sequence ID" value="NZ_VSFG01000001.1"/>
</dbReference>
<dbReference type="PANTHER" id="PTHR48050:SF13">
    <property type="entry name" value="STEROL 3-BETA-GLUCOSYLTRANSFERASE UGT80A2"/>
    <property type="match status" value="1"/>
</dbReference>
<dbReference type="InterPro" id="IPR010610">
    <property type="entry name" value="EryCIII-like_C"/>
</dbReference>
<evidence type="ECO:0000259" key="5">
    <source>
        <dbReference type="Pfam" id="PF21036"/>
    </source>
</evidence>
<name>A0A5D0NTH2_9ACTN</name>
<dbReference type="SUPFAM" id="SSF53756">
    <property type="entry name" value="UDP-Glycosyltransferase/glycogen phosphorylase"/>
    <property type="match status" value="1"/>
</dbReference>
<gene>
    <name evidence="6" type="ORF">FXF69_01770</name>
</gene>
<dbReference type="GO" id="GO:0016758">
    <property type="term" value="F:hexosyltransferase activity"/>
    <property type="evidence" value="ECO:0007669"/>
    <property type="project" value="UniProtKB-ARBA"/>
</dbReference>
<keyword evidence="7" id="KW-1185">Reference proteome</keyword>
<evidence type="ECO:0000256" key="1">
    <source>
        <dbReference type="ARBA" id="ARBA00006962"/>
    </source>
</evidence>
<protein>
    <submittedName>
        <fullName evidence="6">DUF1205 domain-containing protein</fullName>
    </submittedName>
</protein>
<reference evidence="6 7" key="1">
    <citation type="submission" date="2019-08" db="EMBL/GenBank/DDBJ databases">
        <title>Actinomadura sp. nov. CYP1-5 isolated from mountain soil.</title>
        <authorList>
            <person name="Songsumanus A."/>
            <person name="Kuncharoen N."/>
            <person name="Kudo T."/>
            <person name="Yuki M."/>
            <person name="Igarashi Y."/>
            <person name="Tanasupawat S."/>
        </authorList>
    </citation>
    <scope>NUCLEOTIDE SEQUENCE [LARGE SCALE GENOMIC DNA]</scope>
    <source>
        <strain evidence="6 7">JCM 14158</strain>
    </source>
</reference>
<dbReference type="STRING" id="1220554.GCA_001552135_06592"/>
<dbReference type="InterPro" id="IPR048284">
    <property type="entry name" value="EryCIII-like_N"/>
</dbReference>
<dbReference type="GO" id="GO:0017000">
    <property type="term" value="P:antibiotic biosynthetic process"/>
    <property type="evidence" value="ECO:0007669"/>
    <property type="project" value="UniProtKB-ARBA"/>
</dbReference>
<proteinExistence type="inferred from homology"/>
<sequence>MRFLFVSGGSAGAVFPLIPLAQTARNAGHEVIVTATEGVVPLIAAAGLPGAPLSTTSMWDFMLKDNFGNKLEIPADPHERNLFNGRGMARLARGSIDAVSALIEDWRPDALVSGALSYVSPLLAHRYGLPWVRHALNMGEPKVIDLSAEAELGPELAAEGLDGFPDPDVYVDICPPSVRDPEAGPAQFLRYIPFNTQRALEPWMYVKGDKPRILVSAGSRVTADYELDALSALVGKVAALDVEILIAAPDDVVEGLGELPGNVRAGWLPLDVVLRTCDLLVHRGGGNTMLHAIVCDVPQLVIPAMPKQIDMTRRLTEYGASLMLLPGEDDSPDNVAKAARELLDDPAYRRRTEELSREIAALPGPYEVNLRVEELVRDR</sequence>
<dbReference type="Pfam" id="PF21036">
    <property type="entry name" value="EryCIII-like_N"/>
    <property type="match status" value="1"/>
</dbReference>